<dbReference type="InterPro" id="IPR005361">
    <property type="entry name" value="UPF0158"/>
</dbReference>
<dbReference type="AlphaFoldDB" id="A0A644VXW8"/>
<gene>
    <name evidence="1" type="ORF">SDC9_42331</name>
</gene>
<protein>
    <submittedName>
        <fullName evidence="1">Uncharacterized protein</fullName>
    </submittedName>
</protein>
<comment type="caution">
    <text evidence="1">The sequence shown here is derived from an EMBL/GenBank/DDBJ whole genome shotgun (WGS) entry which is preliminary data.</text>
</comment>
<dbReference type="Pfam" id="PF03682">
    <property type="entry name" value="UPF0158"/>
    <property type="match status" value="1"/>
</dbReference>
<organism evidence="1">
    <name type="scientific">bioreactor metagenome</name>
    <dbReference type="NCBI Taxonomy" id="1076179"/>
    <lineage>
        <taxon>unclassified sequences</taxon>
        <taxon>metagenomes</taxon>
        <taxon>ecological metagenomes</taxon>
    </lineage>
</organism>
<sequence length="326" mass="37617">MIQAMETVAYHMPPLTEDLLGSIIFAMEDQVSDYFLDLKDGSLISEEEMRYLEEDEEAEESFSDERFVSIPDWEPSDGFHLMEMFANRVRNPLYRERLLSCLNSGKGVFRKFKDALGELPVLERKWFSFKDEQLKRVVITWYREQEGTLGLLKLKEDVEDLTEDILLEDFTFETFEGTPSSEIEAFIQIILEELENGREQEGLASLLLSRRFESEMPQHYQLARSQDGNLAAMLAYIPLTDAVVEVPFFAVKQECRGLGLFRLLFDAFSRQMARFHYRTIIVNLAGSAVSLERIFSPFSAQTATKQMVLSTSTWNSNHPSSEEAFL</sequence>
<accession>A0A644VXW8</accession>
<name>A0A644VXW8_9ZZZZ</name>
<reference evidence="1" key="1">
    <citation type="submission" date="2019-08" db="EMBL/GenBank/DDBJ databases">
        <authorList>
            <person name="Kucharzyk K."/>
            <person name="Murdoch R.W."/>
            <person name="Higgins S."/>
            <person name="Loffler F."/>
        </authorList>
    </citation>
    <scope>NUCLEOTIDE SEQUENCE</scope>
</reference>
<dbReference type="Gene3D" id="3.40.630.30">
    <property type="match status" value="1"/>
</dbReference>
<evidence type="ECO:0000313" key="1">
    <source>
        <dbReference type="EMBL" id="MPL96156.1"/>
    </source>
</evidence>
<dbReference type="SUPFAM" id="SSF55729">
    <property type="entry name" value="Acyl-CoA N-acyltransferases (Nat)"/>
    <property type="match status" value="1"/>
</dbReference>
<dbReference type="EMBL" id="VSSQ01000498">
    <property type="protein sequence ID" value="MPL96156.1"/>
    <property type="molecule type" value="Genomic_DNA"/>
</dbReference>
<dbReference type="InterPro" id="IPR016181">
    <property type="entry name" value="Acyl_CoA_acyltransferase"/>
</dbReference>
<proteinExistence type="predicted"/>